<dbReference type="SUPFAM" id="SSF53383">
    <property type="entry name" value="PLP-dependent transferases"/>
    <property type="match status" value="1"/>
</dbReference>
<dbReference type="InterPro" id="IPR024169">
    <property type="entry name" value="SP_NH2Trfase/AEP_transaminase"/>
</dbReference>
<evidence type="ECO:0000256" key="2">
    <source>
        <dbReference type="ARBA" id="ARBA00022576"/>
    </source>
</evidence>
<feature type="domain" description="Aminotransferase class V" evidence="5">
    <location>
        <begin position="60"/>
        <end position="332"/>
    </location>
</feature>
<evidence type="ECO:0000256" key="1">
    <source>
        <dbReference type="ARBA" id="ARBA00001933"/>
    </source>
</evidence>
<dbReference type="PANTHER" id="PTHR42778:SF1">
    <property type="entry name" value="2-AMINOETHYLPHOSPHONATE--PYRUVATE TRANSAMINASE"/>
    <property type="match status" value="1"/>
</dbReference>
<keyword evidence="3" id="KW-0808">Transferase</keyword>
<keyword evidence="2" id="KW-0032">Aminotransferase</keyword>
<evidence type="ECO:0000256" key="3">
    <source>
        <dbReference type="ARBA" id="ARBA00022679"/>
    </source>
</evidence>
<dbReference type="Gene3D" id="3.40.640.10">
    <property type="entry name" value="Type I PLP-dependent aspartate aminotransferase-like (Major domain)"/>
    <property type="match status" value="1"/>
</dbReference>
<evidence type="ECO:0000256" key="4">
    <source>
        <dbReference type="ARBA" id="ARBA00022898"/>
    </source>
</evidence>
<name>A0A381TXD4_9ZZZZ</name>
<reference evidence="6" key="1">
    <citation type="submission" date="2018-05" db="EMBL/GenBank/DDBJ databases">
        <authorList>
            <person name="Lanie J.A."/>
            <person name="Ng W.-L."/>
            <person name="Kazmierczak K.M."/>
            <person name="Andrzejewski T.M."/>
            <person name="Davidsen T.M."/>
            <person name="Wayne K.J."/>
            <person name="Tettelin H."/>
            <person name="Glass J.I."/>
            <person name="Rusch D."/>
            <person name="Podicherti R."/>
            <person name="Tsui H.-C.T."/>
            <person name="Winkler M.E."/>
        </authorList>
    </citation>
    <scope>NUCLEOTIDE SEQUENCE</scope>
</reference>
<dbReference type="EMBL" id="UINC01005255">
    <property type="protein sequence ID" value="SVA20138.1"/>
    <property type="molecule type" value="Genomic_DNA"/>
</dbReference>
<accession>A0A381TXD4</accession>
<keyword evidence="4" id="KW-0663">Pyridoxal phosphate</keyword>
<dbReference type="InterPro" id="IPR015424">
    <property type="entry name" value="PyrdxlP-dep_Trfase"/>
</dbReference>
<evidence type="ECO:0000313" key="6">
    <source>
        <dbReference type="EMBL" id="SVA20138.1"/>
    </source>
</evidence>
<dbReference type="Gene3D" id="3.90.1150.10">
    <property type="entry name" value="Aspartate Aminotransferase, domain 1"/>
    <property type="match status" value="1"/>
</dbReference>
<protein>
    <recommendedName>
        <fullName evidence="5">Aminotransferase class V domain-containing protein</fullName>
    </recommendedName>
</protein>
<dbReference type="PANTHER" id="PTHR42778">
    <property type="entry name" value="2-AMINOETHYLPHOSPHONATE--PYRUVATE TRANSAMINASE"/>
    <property type="match status" value="1"/>
</dbReference>
<dbReference type="InterPro" id="IPR015421">
    <property type="entry name" value="PyrdxlP-dep_Trfase_major"/>
</dbReference>
<proteinExistence type="predicted"/>
<comment type="cofactor">
    <cofactor evidence="1">
        <name>pyridoxal 5'-phosphate</name>
        <dbReference type="ChEBI" id="CHEBI:597326"/>
    </cofactor>
</comment>
<organism evidence="6">
    <name type="scientific">marine metagenome</name>
    <dbReference type="NCBI Taxonomy" id="408172"/>
    <lineage>
        <taxon>unclassified sequences</taxon>
        <taxon>metagenomes</taxon>
        <taxon>ecological metagenomes</taxon>
    </lineage>
</organism>
<dbReference type="InterPro" id="IPR015422">
    <property type="entry name" value="PyrdxlP-dep_Trfase_small"/>
</dbReference>
<dbReference type="AlphaFoldDB" id="A0A381TXD4"/>
<dbReference type="InterPro" id="IPR000192">
    <property type="entry name" value="Aminotrans_V_dom"/>
</dbReference>
<gene>
    <name evidence="6" type="ORF">METZ01_LOCUS72992</name>
</gene>
<dbReference type="PIRSF" id="PIRSF000524">
    <property type="entry name" value="SPT"/>
    <property type="match status" value="1"/>
</dbReference>
<dbReference type="Pfam" id="PF00266">
    <property type="entry name" value="Aminotran_5"/>
    <property type="match status" value="1"/>
</dbReference>
<dbReference type="GO" id="GO:0008483">
    <property type="term" value="F:transaminase activity"/>
    <property type="evidence" value="ECO:0007669"/>
    <property type="project" value="UniProtKB-KW"/>
</dbReference>
<evidence type="ECO:0000259" key="5">
    <source>
        <dbReference type="Pfam" id="PF00266"/>
    </source>
</evidence>
<sequence length="366" mass="40621">MNKSNSEILLNPGPVNLSQRVREALSGKDVCHRELEFAELVQHINKRLGEVYSGLSSCNYRSVLLTASGTGAVEAMLTTFIPKDSTTLIIDNGVYGARMERILKASNRNYKILKFDWEKPIDVDLIDKKLSECQEIENLVLVHHETTTGRLNPLVEIGKVCKDHNVRIFLDAVSSFGAEKILGEEINLAALAATANKCLHGAPGISFVMAHPDVWSNTLTEPSTVYFNLFDYFQAQYADGFSPFTPATHVAFAFKVALDEFFDSGGWHQRNRLFDSRAKRIAGSLLELGVKTLLPTADYSSVLHSYLLPTGVSYAALHDFLKTNGFVIYQGQGNLSETIFRISTMGEITEEKISLLCTLFNEFLGP</sequence>